<dbReference type="PANTHER" id="PTHR43744:SF12">
    <property type="entry name" value="ABC TRANSPORTER PERMEASE PROTEIN MG189-RELATED"/>
    <property type="match status" value="1"/>
</dbReference>
<dbReference type="AlphaFoldDB" id="A0A6P1M3X3"/>
<feature type="domain" description="ABC transmembrane type-1" evidence="8">
    <location>
        <begin position="73"/>
        <end position="262"/>
    </location>
</feature>
<dbReference type="EMBL" id="CP047593">
    <property type="protein sequence ID" value="QHI68541.1"/>
    <property type="molecule type" value="Genomic_DNA"/>
</dbReference>
<feature type="transmembrane region" description="Helical" evidence="7">
    <location>
        <begin position="243"/>
        <end position="262"/>
    </location>
</feature>
<dbReference type="GO" id="GO:0055085">
    <property type="term" value="P:transmembrane transport"/>
    <property type="evidence" value="ECO:0007669"/>
    <property type="project" value="InterPro"/>
</dbReference>
<evidence type="ECO:0000256" key="2">
    <source>
        <dbReference type="ARBA" id="ARBA00022448"/>
    </source>
</evidence>
<feature type="transmembrane region" description="Helical" evidence="7">
    <location>
        <begin position="110"/>
        <end position="132"/>
    </location>
</feature>
<dbReference type="GO" id="GO:0005886">
    <property type="term" value="C:plasma membrane"/>
    <property type="evidence" value="ECO:0007669"/>
    <property type="project" value="UniProtKB-SubCell"/>
</dbReference>
<dbReference type="KEGG" id="taer:GT409_03425"/>
<comment type="similarity">
    <text evidence="7">Belongs to the binding-protein-dependent transport system permease family.</text>
</comment>
<dbReference type="Pfam" id="PF00528">
    <property type="entry name" value="BPD_transp_1"/>
    <property type="match status" value="1"/>
</dbReference>
<name>A0A6P1M3X3_9BACT</name>
<dbReference type="RefSeq" id="WP_160626964.1">
    <property type="nucleotide sequence ID" value="NZ_CP047593.1"/>
</dbReference>
<evidence type="ECO:0000256" key="4">
    <source>
        <dbReference type="ARBA" id="ARBA00022692"/>
    </source>
</evidence>
<feature type="transmembrane region" description="Helical" evidence="7">
    <location>
        <begin position="77"/>
        <end position="98"/>
    </location>
</feature>
<feature type="transmembrane region" description="Helical" evidence="7">
    <location>
        <begin position="183"/>
        <end position="204"/>
    </location>
</feature>
<dbReference type="Proteomes" id="UP000464954">
    <property type="component" value="Chromosome"/>
</dbReference>
<reference evidence="9 10" key="1">
    <citation type="submission" date="2020-01" db="EMBL/GenBank/DDBJ databases">
        <title>Ponticoccus aerotolerans gen. nov., sp. nov., an anaerobic bacterium and proposal of Ponticoccusceae fam. nov., Ponticoccusles ord. nov. and Ponticoccuse classis nov. in the phylum Kiritimatiellaeota.</title>
        <authorList>
            <person name="Zhou L.Y."/>
            <person name="Du Z.J."/>
        </authorList>
    </citation>
    <scope>NUCLEOTIDE SEQUENCE [LARGE SCALE GENOMIC DNA]</scope>
    <source>
        <strain evidence="9 10">S-5007</strain>
    </source>
</reference>
<keyword evidence="4 7" id="KW-0812">Transmembrane</keyword>
<dbReference type="SUPFAM" id="SSF161098">
    <property type="entry name" value="MetI-like"/>
    <property type="match status" value="1"/>
</dbReference>
<keyword evidence="10" id="KW-1185">Reference proteome</keyword>
<evidence type="ECO:0000256" key="1">
    <source>
        <dbReference type="ARBA" id="ARBA00004651"/>
    </source>
</evidence>
<comment type="subcellular location">
    <subcellularLocation>
        <location evidence="1 7">Cell membrane</location>
        <topology evidence="1 7">Multi-pass membrane protein</topology>
    </subcellularLocation>
</comment>
<proteinExistence type="inferred from homology"/>
<protein>
    <submittedName>
        <fullName evidence="9">ABC transporter permease subunit</fullName>
    </submittedName>
</protein>
<gene>
    <name evidence="9" type="ORF">GT409_03425</name>
</gene>
<dbReference type="InterPro" id="IPR000515">
    <property type="entry name" value="MetI-like"/>
</dbReference>
<accession>A0A6P1M3X3</accession>
<evidence type="ECO:0000313" key="9">
    <source>
        <dbReference type="EMBL" id="QHI68541.1"/>
    </source>
</evidence>
<sequence length="277" mass="30514">MIRPQKGKLILLEALLLVAALLFIMPVVLIFLTSFKPDAEILRFQGVLPQAWTLENYRELLQSSAEIPVLKWLLNSFFISGCVTLLVLAVSSLCAYALARLDLPGRKQMVTLIIATMMIPGQILLVPVYLILNAFGWLDSPRALIFPAGAGAFGVFLLYQFFKGLPKDLENAAAIDGCSRLGIYWHVALPLSKSALAALAIFTFTGSWNDFLGPLIFLESLERYTLPVGIALFQSSYAIEYDLIFAACVICTLPVLVAFLIFQKHIIKGISLSGLKE</sequence>
<evidence type="ECO:0000313" key="10">
    <source>
        <dbReference type="Proteomes" id="UP000464954"/>
    </source>
</evidence>
<dbReference type="CDD" id="cd06261">
    <property type="entry name" value="TM_PBP2"/>
    <property type="match status" value="1"/>
</dbReference>
<keyword evidence="6 7" id="KW-0472">Membrane</keyword>
<dbReference type="Gene3D" id="1.10.3720.10">
    <property type="entry name" value="MetI-like"/>
    <property type="match status" value="1"/>
</dbReference>
<evidence type="ECO:0000256" key="6">
    <source>
        <dbReference type="ARBA" id="ARBA00023136"/>
    </source>
</evidence>
<evidence type="ECO:0000259" key="8">
    <source>
        <dbReference type="PROSITE" id="PS50928"/>
    </source>
</evidence>
<dbReference type="InterPro" id="IPR035906">
    <property type="entry name" value="MetI-like_sf"/>
</dbReference>
<keyword evidence="2 7" id="KW-0813">Transport</keyword>
<feature type="transmembrane region" description="Helical" evidence="7">
    <location>
        <begin position="144"/>
        <end position="162"/>
    </location>
</feature>
<keyword evidence="3" id="KW-1003">Cell membrane</keyword>
<evidence type="ECO:0000256" key="7">
    <source>
        <dbReference type="RuleBase" id="RU363032"/>
    </source>
</evidence>
<keyword evidence="5 7" id="KW-1133">Transmembrane helix</keyword>
<evidence type="ECO:0000256" key="5">
    <source>
        <dbReference type="ARBA" id="ARBA00022989"/>
    </source>
</evidence>
<feature type="transmembrane region" description="Helical" evidence="7">
    <location>
        <begin position="9"/>
        <end position="32"/>
    </location>
</feature>
<evidence type="ECO:0000256" key="3">
    <source>
        <dbReference type="ARBA" id="ARBA00022475"/>
    </source>
</evidence>
<dbReference type="PROSITE" id="PS50928">
    <property type="entry name" value="ABC_TM1"/>
    <property type="match status" value="1"/>
</dbReference>
<organism evidence="9 10">
    <name type="scientific">Tichowtungia aerotolerans</name>
    <dbReference type="NCBI Taxonomy" id="2697043"/>
    <lineage>
        <taxon>Bacteria</taxon>
        <taxon>Pseudomonadati</taxon>
        <taxon>Kiritimatiellota</taxon>
        <taxon>Tichowtungiia</taxon>
        <taxon>Tichowtungiales</taxon>
        <taxon>Tichowtungiaceae</taxon>
        <taxon>Tichowtungia</taxon>
    </lineage>
</organism>
<dbReference type="PANTHER" id="PTHR43744">
    <property type="entry name" value="ABC TRANSPORTER PERMEASE PROTEIN MG189-RELATED-RELATED"/>
    <property type="match status" value="1"/>
</dbReference>